<dbReference type="GO" id="GO:0009307">
    <property type="term" value="P:DNA restriction-modification system"/>
    <property type="evidence" value="ECO:0007669"/>
    <property type="project" value="UniProtKB-KW"/>
</dbReference>
<evidence type="ECO:0000256" key="1">
    <source>
        <dbReference type="ARBA" id="ARBA00010203"/>
    </source>
</evidence>
<dbReference type="GO" id="GO:0032259">
    <property type="term" value="P:methylation"/>
    <property type="evidence" value="ECO:0007669"/>
    <property type="project" value="UniProtKB-KW"/>
</dbReference>
<reference evidence="11 12" key="1">
    <citation type="submission" date="2020-10" db="EMBL/GenBank/DDBJ databases">
        <title>Complete genome sequence of Paludibaculum fermentans P105T, a facultatively anaerobic acidobacterium capable of dissimilatory Fe(III) reduction.</title>
        <authorList>
            <person name="Dedysh S.N."/>
            <person name="Beletsky A.V."/>
            <person name="Kulichevskaya I.S."/>
            <person name="Mardanov A.V."/>
            <person name="Ravin N.V."/>
        </authorList>
    </citation>
    <scope>NUCLEOTIDE SEQUENCE [LARGE SCALE GENOMIC DNA]</scope>
    <source>
        <strain evidence="11 12">P105</strain>
    </source>
</reference>
<keyword evidence="12" id="KW-1185">Reference proteome</keyword>
<dbReference type="InterPro" id="IPR002941">
    <property type="entry name" value="DNA_methylase_N4/N6"/>
</dbReference>
<dbReference type="Pfam" id="PF02195">
    <property type="entry name" value="ParB_N"/>
    <property type="match status" value="1"/>
</dbReference>
<name>A0A7S7NR58_PALFE</name>
<evidence type="ECO:0000256" key="5">
    <source>
        <dbReference type="ARBA" id="ARBA00022691"/>
    </source>
</evidence>
<dbReference type="InterPro" id="IPR036086">
    <property type="entry name" value="ParB/Sulfiredoxin_sf"/>
</dbReference>
<evidence type="ECO:0000256" key="9">
    <source>
        <dbReference type="SAM" id="MobiDB-lite"/>
    </source>
</evidence>
<keyword evidence="3" id="KW-0489">Methyltransferase</keyword>
<feature type="domain" description="ParB-like N-terminal" evidence="10">
    <location>
        <begin position="6"/>
        <end position="91"/>
    </location>
</feature>
<proteinExistence type="inferred from homology"/>
<dbReference type="InterPro" id="IPR015840">
    <property type="entry name" value="DNA_MeTrfase_ParB"/>
</dbReference>
<dbReference type="PRINTS" id="PR00508">
    <property type="entry name" value="S21N4MTFRASE"/>
</dbReference>
<dbReference type="AlphaFoldDB" id="A0A7S7NR58"/>
<evidence type="ECO:0000313" key="12">
    <source>
        <dbReference type="Proteomes" id="UP000593892"/>
    </source>
</evidence>
<protein>
    <recommendedName>
        <fullName evidence="2">site-specific DNA-methyltransferase (cytosine-N(4)-specific)</fullName>
        <ecNumber evidence="2">2.1.1.113</ecNumber>
    </recommendedName>
</protein>
<dbReference type="PROSITE" id="PS00093">
    <property type="entry name" value="N4_MTASE"/>
    <property type="match status" value="1"/>
</dbReference>
<dbReference type="GO" id="GO:0003677">
    <property type="term" value="F:DNA binding"/>
    <property type="evidence" value="ECO:0007669"/>
    <property type="project" value="UniProtKB-KW"/>
</dbReference>
<dbReference type="KEGG" id="pfer:IRI77_36630"/>
<feature type="region of interest" description="Disordered" evidence="9">
    <location>
        <begin position="335"/>
        <end position="363"/>
    </location>
</feature>
<dbReference type="SMART" id="SM00470">
    <property type="entry name" value="ParB"/>
    <property type="match status" value="1"/>
</dbReference>
<dbReference type="Pfam" id="PF01555">
    <property type="entry name" value="N6_N4_Mtase"/>
    <property type="match status" value="1"/>
</dbReference>
<sequence>MVNRIELWPVERLVPYERNARTHSETQVAQIAASIVEFGFNAPILVDSNAGIIAGHGRLMAARKLGLPEVPVIVLDHLSETQKRAYIIADNKLTELGGWDAEALSLELKDLQGAEFDLDLLGFSDREIEALIGEAAPEQEARDAGEDAVPEAPAEPVTRPGDIWVIGRHRLICGDCRELSTVARLLDGAKANLVITSPPYATQREYDPSSGFKPVAPEDYVEWYRAVAATIAAVLAPDGSYLLNIKEHAADGERHLYVKDLIIAHKRQWGWRFVDEFCWRKTDNGVPGGWGNRFKNAWEPVFHFCRRAEIKFRPKAVGHVSKDCFDYSPNNPKSTSGSGLLGTGARGSAAAQPGAEDEDGRFTGIARPSNVVEVKSESSQGSHSAPFPRALVEFFVKAFSDPGDRVFDPFLGSGTTMAAAQVLGRSGIGVEISPAYCDVILQRMANLTGEEAVLAETGLSISEVAAARGVPPQQVDNPRLRDSRRIQHHGPAPFYGGRQAS</sequence>
<dbReference type="InterPro" id="IPR003115">
    <property type="entry name" value="ParB_N"/>
</dbReference>
<keyword evidence="5" id="KW-0949">S-adenosyl-L-methionine</keyword>
<keyword evidence="6" id="KW-0680">Restriction system</keyword>
<evidence type="ECO:0000256" key="4">
    <source>
        <dbReference type="ARBA" id="ARBA00022679"/>
    </source>
</evidence>
<dbReference type="InterPro" id="IPR001091">
    <property type="entry name" value="RM_Methyltransferase"/>
</dbReference>
<dbReference type="SUPFAM" id="SSF110849">
    <property type="entry name" value="ParB/Sulfiredoxin"/>
    <property type="match status" value="1"/>
</dbReference>
<dbReference type="Gene3D" id="3.40.50.150">
    <property type="entry name" value="Vaccinia Virus protein VP39"/>
    <property type="match status" value="1"/>
</dbReference>
<dbReference type="EMBL" id="CP063849">
    <property type="protein sequence ID" value="QOY88204.1"/>
    <property type="molecule type" value="Genomic_DNA"/>
</dbReference>
<dbReference type="RefSeq" id="WP_194449867.1">
    <property type="nucleotide sequence ID" value="NZ_CP063849.1"/>
</dbReference>
<dbReference type="GO" id="GO:0007059">
    <property type="term" value="P:chromosome segregation"/>
    <property type="evidence" value="ECO:0007669"/>
    <property type="project" value="TreeGrafter"/>
</dbReference>
<evidence type="ECO:0000256" key="8">
    <source>
        <dbReference type="ARBA" id="ARBA00049120"/>
    </source>
</evidence>
<feature type="region of interest" description="Disordered" evidence="9">
    <location>
        <begin position="470"/>
        <end position="501"/>
    </location>
</feature>
<organism evidence="11 12">
    <name type="scientific">Paludibaculum fermentans</name>
    <dbReference type="NCBI Taxonomy" id="1473598"/>
    <lineage>
        <taxon>Bacteria</taxon>
        <taxon>Pseudomonadati</taxon>
        <taxon>Acidobacteriota</taxon>
        <taxon>Terriglobia</taxon>
        <taxon>Bryobacterales</taxon>
        <taxon>Bryobacteraceae</taxon>
        <taxon>Paludibaculum</taxon>
    </lineage>
</organism>
<dbReference type="REBASE" id="454690">
    <property type="entry name" value="M2.PfeP105ORF36615P"/>
</dbReference>
<dbReference type="PANTHER" id="PTHR33375:SF1">
    <property type="entry name" value="CHROMOSOME-PARTITIONING PROTEIN PARB-RELATED"/>
    <property type="match status" value="1"/>
</dbReference>
<dbReference type="Gene3D" id="3.90.1530.10">
    <property type="entry name" value="Conserved hypothetical protein from pyrococcus furiosus pfu- 392566-001, ParB domain"/>
    <property type="match status" value="1"/>
</dbReference>
<dbReference type="InterPro" id="IPR029063">
    <property type="entry name" value="SAM-dependent_MTases_sf"/>
</dbReference>
<dbReference type="InterPro" id="IPR050336">
    <property type="entry name" value="Chromosome_partition/occlusion"/>
</dbReference>
<keyword evidence="7" id="KW-0238">DNA-binding</keyword>
<evidence type="ECO:0000256" key="6">
    <source>
        <dbReference type="ARBA" id="ARBA00022747"/>
    </source>
</evidence>
<accession>A0A7S7NR58</accession>
<dbReference type="SUPFAM" id="SSF53335">
    <property type="entry name" value="S-adenosyl-L-methionine-dependent methyltransferases"/>
    <property type="match status" value="1"/>
</dbReference>
<dbReference type="GO" id="GO:0008170">
    <property type="term" value="F:N-methyltransferase activity"/>
    <property type="evidence" value="ECO:0007669"/>
    <property type="project" value="InterPro"/>
</dbReference>
<evidence type="ECO:0000256" key="2">
    <source>
        <dbReference type="ARBA" id="ARBA00012185"/>
    </source>
</evidence>
<dbReference type="GO" id="GO:0045881">
    <property type="term" value="P:positive regulation of sporulation resulting in formation of a cellular spore"/>
    <property type="evidence" value="ECO:0007669"/>
    <property type="project" value="TreeGrafter"/>
</dbReference>
<dbReference type="PANTHER" id="PTHR33375">
    <property type="entry name" value="CHROMOSOME-PARTITIONING PROTEIN PARB-RELATED"/>
    <property type="match status" value="1"/>
</dbReference>
<evidence type="ECO:0000313" key="11">
    <source>
        <dbReference type="EMBL" id="QOY88204.1"/>
    </source>
</evidence>
<dbReference type="EC" id="2.1.1.113" evidence="2"/>
<gene>
    <name evidence="11" type="ORF">IRI77_36630</name>
</gene>
<keyword evidence="4" id="KW-0808">Transferase</keyword>
<dbReference type="CDD" id="cd16403">
    <property type="entry name" value="ParB_N_like_MT"/>
    <property type="match status" value="1"/>
</dbReference>
<evidence type="ECO:0000256" key="3">
    <source>
        <dbReference type="ARBA" id="ARBA00022603"/>
    </source>
</evidence>
<dbReference type="PIRSF" id="PIRSF036758">
    <property type="entry name" value="Aden_M_ParB"/>
    <property type="match status" value="1"/>
</dbReference>
<dbReference type="GO" id="GO:0015667">
    <property type="term" value="F:site-specific DNA-methyltransferase (cytosine-N4-specific) activity"/>
    <property type="evidence" value="ECO:0007669"/>
    <property type="project" value="UniProtKB-EC"/>
</dbReference>
<dbReference type="InterPro" id="IPR017985">
    <property type="entry name" value="MeTrfase_CN4_CS"/>
</dbReference>
<dbReference type="Proteomes" id="UP000593892">
    <property type="component" value="Chromosome"/>
</dbReference>
<dbReference type="GO" id="GO:0005694">
    <property type="term" value="C:chromosome"/>
    <property type="evidence" value="ECO:0007669"/>
    <property type="project" value="TreeGrafter"/>
</dbReference>
<comment type="catalytic activity">
    <reaction evidence="8">
        <text>a 2'-deoxycytidine in DNA + S-adenosyl-L-methionine = an N(4)-methyl-2'-deoxycytidine in DNA + S-adenosyl-L-homocysteine + H(+)</text>
        <dbReference type="Rhea" id="RHEA:16857"/>
        <dbReference type="Rhea" id="RHEA-COMP:11369"/>
        <dbReference type="Rhea" id="RHEA-COMP:13674"/>
        <dbReference type="ChEBI" id="CHEBI:15378"/>
        <dbReference type="ChEBI" id="CHEBI:57856"/>
        <dbReference type="ChEBI" id="CHEBI:59789"/>
        <dbReference type="ChEBI" id="CHEBI:85452"/>
        <dbReference type="ChEBI" id="CHEBI:137933"/>
        <dbReference type="EC" id="2.1.1.113"/>
    </reaction>
</comment>
<comment type="similarity">
    <text evidence="1">Belongs to the N(4)/N(6)-methyltransferase family. N(4) subfamily.</text>
</comment>
<evidence type="ECO:0000259" key="10">
    <source>
        <dbReference type="SMART" id="SM00470"/>
    </source>
</evidence>
<evidence type="ECO:0000256" key="7">
    <source>
        <dbReference type="ARBA" id="ARBA00023125"/>
    </source>
</evidence>